<gene>
    <name evidence="3" type="ORF">FB389_1189</name>
</gene>
<keyword evidence="2" id="KW-1133">Transmembrane helix</keyword>
<keyword evidence="4" id="KW-1185">Reference proteome</keyword>
<evidence type="ECO:0000256" key="2">
    <source>
        <dbReference type="SAM" id="Phobius"/>
    </source>
</evidence>
<evidence type="ECO:0000256" key="1">
    <source>
        <dbReference type="SAM" id="MobiDB-lite"/>
    </source>
</evidence>
<comment type="caution">
    <text evidence="3">The sequence shown here is derived from an EMBL/GenBank/DDBJ whole genome shotgun (WGS) entry which is preliminary data.</text>
</comment>
<feature type="transmembrane region" description="Helical" evidence="2">
    <location>
        <begin position="60"/>
        <end position="83"/>
    </location>
</feature>
<dbReference type="Proteomes" id="UP000316181">
    <property type="component" value="Unassembled WGS sequence"/>
</dbReference>
<feature type="region of interest" description="Disordered" evidence="1">
    <location>
        <begin position="1"/>
        <end position="34"/>
    </location>
</feature>
<sequence length="965" mass="100930">MKESIRVGPPPIRQEVGDPTPSRRRNVTTRKPDLPIVAGESEKHMTTSFRARKSPALRRVAAAVAGALLVGALGAGVPTGAAADSPTPTTSSTVDFDYFADVFPALADQRGSHVFESVTIERLKYILRFKEGNFAILIGDPTDAKLQAKIGLINQAAKAADVKKIYVFNPRIDGAKLNIFDWSELETQLGGDGLTYWEDEGPAATTGGTLLSLLNGDNPEPQFVRDEDGKVTAPYLFVANKDRKNGQDQDDRIVASLSDSQGAAVLATANAQDAYKAQVTSVLASAPLSVNSQFDFYKDEVNRRHLDRYTDATKYGAQILDDADNQDGWRIESLTYPETIDLLTNPLYADSDVPLLFGGTWCHNTRAVIKTVNETAQAANVSTVYNLDFSLFSTSNGRANYDHIRTSGQPVLADGKLVAPGHLYGDLFNKYLDGAVAEYAADGEEGASPNFYYPGGDVSGEVKSARRLQVPALLVYNKNHKDAQGNAQPVVDQAIRYNDNGTYTEYMSEWWYVAGRDLPNTADTTLQGTLAPGGNRLGSQRAFAREAVDEYRRVLGSLTTAAAASNVSVAESDSAISALPVGATTTLSVTVTAPTYSSYISLNTAGQDDALVDGTGAPLGKVIVSNQDGDVIAGPVQLPRATGSVSIDVPARSASDIGSVWTVSYLGHGYAIAPASTPITIGKTATVTLNELPQVSYEQEAQITAQVTAGATGTATITGLPGQPLTATISEGAVAFPLASGIAAGSYPVKVTYSGDSEYASAQSETKTLVIAKAKPVVTVTAAAYAYGKAGASAVTVTTAKKTPATGNVTLTVAGNTLSGKLNSAGAVTFALPANLAVKTQSVTVAYAGDANIAAASSTASVTVTKGKVTKVGAKVTKTPTSKKKGKVRVTVSTAKGLAAASGKVTVTAKKGKKSITVKGTVKSQRVSLTLPKLAKGKWKITAKYAGNGTYSSASSAKVTVKIKK</sequence>
<dbReference type="Gene3D" id="2.60.40.10">
    <property type="entry name" value="Immunoglobulins"/>
    <property type="match status" value="1"/>
</dbReference>
<reference evidence="3 4" key="1">
    <citation type="submission" date="2019-06" db="EMBL/GenBank/DDBJ databases">
        <title>Sequencing the genomes of 1000 actinobacteria strains.</title>
        <authorList>
            <person name="Klenk H.-P."/>
        </authorList>
    </citation>
    <scope>NUCLEOTIDE SEQUENCE [LARGE SCALE GENOMIC DNA]</scope>
    <source>
        <strain evidence="3 4">DSM 10596</strain>
    </source>
</reference>
<keyword evidence="2" id="KW-0812">Transmembrane</keyword>
<proteinExistence type="predicted"/>
<protein>
    <submittedName>
        <fullName evidence="3">Ig-like domain-containing protein</fullName>
    </submittedName>
</protein>
<dbReference type="InterPro" id="IPR013783">
    <property type="entry name" value="Ig-like_fold"/>
</dbReference>
<evidence type="ECO:0000313" key="3">
    <source>
        <dbReference type="EMBL" id="TQK76513.1"/>
    </source>
</evidence>
<dbReference type="EMBL" id="VFNV01000001">
    <property type="protein sequence ID" value="TQK76513.1"/>
    <property type="molecule type" value="Genomic_DNA"/>
</dbReference>
<name>A0A542SPG2_9MICO</name>
<evidence type="ECO:0000313" key="4">
    <source>
        <dbReference type="Proteomes" id="UP000316181"/>
    </source>
</evidence>
<dbReference type="AlphaFoldDB" id="A0A542SPG2"/>
<accession>A0A542SPG2</accession>
<keyword evidence="2" id="KW-0472">Membrane</keyword>
<organism evidence="3 4">
    <name type="scientific">Rarobacter incanus</name>
    <dbReference type="NCBI Taxonomy" id="153494"/>
    <lineage>
        <taxon>Bacteria</taxon>
        <taxon>Bacillati</taxon>
        <taxon>Actinomycetota</taxon>
        <taxon>Actinomycetes</taxon>
        <taxon>Micrococcales</taxon>
        <taxon>Rarobacteraceae</taxon>
        <taxon>Rarobacter</taxon>
    </lineage>
</organism>
<dbReference type="GO" id="GO:0005975">
    <property type="term" value="P:carbohydrate metabolic process"/>
    <property type="evidence" value="ECO:0007669"/>
    <property type="project" value="UniProtKB-ARBA"/>
</dbReference>